<gene>
    <name evidence="2" type="ORF">EDS130_LOCUS11801</name>
</gene>
<name>A0A814CGN5_ADIRI</name>
<evidence type="ECO:0000259" key="1">
    <source>
        <dbReference type="Pfam" id="PF26156"/>
    </source>
</evidence>
<sequence length="197" mass="22321">MTSNEAEKTIGSVSANTADAPLQSIIETPLTDSLVNEIFHHQNNDGSFSATENFGKLFNVDFEQIKKDLNDKGLNSSASDEILRLIATASILFYFLYHSQKTKFPVDIDAIKQFVSKARSELEGFSMKDDPIMQTYIDKGELAVKFVIDTRDKYGNICKDLNLAQPTWESYIQHLMALDKQDQNKLKNYLHSMIDVK</sequence>
<evidence type="ECO:0000313" key="2">
    <source>
        <dbReference type="EMBL" id="CAF0940599.1"/>
    </source>
</evidence>
<dbReference type="OrthoDB" id="10006228at2759"/>
<dbReference type="InterPro" id="IPR058904">
    <property type="entry name" value="PARP4_MVP-ID"/>
</dbReference>
<reference evidence="2" key="1">
    <citation type="submission" date="2021-02" db="EMBL/GenBank/DDBJ databases">
        <authorList>
            <person name="Nowell W R."/>
        </authorList>
    </citation>
    <scope>NUCLEOTIDE SEQUENCE</scope>
</reference>
<dbReference type="Proteomes" id="UP000663852">
    <property type="component" value="Unassembled WGS sequence"/>
</dbReference>
<protein>
    <recommendedName>
        <fullName evidence="1">PARP4 MVP-ID C-terminal domain-containing protein</fullName>
    </recommendedName>
</protein>
<evidence type="ECO:0000313" key="3">
    <source>
        <dbReference type="Proteomes" id="UP000663852"/>
    </source>
</evidence>
<feature type="domain" description="PARP4 MVP-ID C-terminal" evidence="1">
    <location>
        <begin position="37"/>
        <end position="182"/>
    </location>
</feature>
<dbReference type="Pfam" id="PF26156">
    <property type="entry name" value="PARP4_MVP-ID"/>
    <property type="match status" value="1"/>
</dbReference>
<dbReference type="AlphaFoldDB" id="A0A814CGN5"/>
<organism evidence="2 3">
    <name type="scientific">Adineta ricciae</name>
    <name type="common">Rotifer</name>
    <dbReference type="NCBI Taxonomy" id="249248"/>
    <lineage>
        <taxon>Eukaryota</taxon>
        <taxon>Metazoa</taxon>
        <taxon>Spiralia</taxon>
        <taxon>Gnathifera</taxon>
        <taxon>Rotifera</taxon>
        <taxon>Eurotatoria</taxon>
        <taxon>Bdelloidea</taxon>
        <taxon>Adinetida</taxon>
        <taxon>Adinetidae</taxon>
        <taxon>Adineta</taxon>
    </lineage>
</organism>
<comment type="caution">
    <text evidence="2">The sequence shown here is derived from an EMBL/GenBank/DDBJ whole genome shotgun (WGS) entry which is preliminary data.</text>
</comment>
<dbReference type="EMBL" id="CAJNOJ010000043">
    <property type="protein sequence ID" value="CAF0940599.1"/>
    <property type="molecule type" value="Genomic_DNA"/>
</dbReference>
<accession>A0A814CGN5</accession>
<proteinExistence type="predicted"/>